<feature type="region of interest" description="Disordered" evidence="9">
    <location>
        <begin position="903"/>
        <end position="930"/>
    </location>
</feature>
<dbReference type="InterPro" id="IPR049730">
    <property type="entry name" value="SNF2/RAD54-like_C"/>
</dbReference>
<dbReference type="OrthoDB" id="10252227at2759"/>
<keyword evidence="14" id="KW-1185">Reference proteome</keyword>
<dbReference type="InterPro" id="IPR011989">
    <property type="entry name" value="ARM-like"/>
</dbReference>
<dbReference type="InterPro" id="IPR014001">
    <property type="entry name" value="Helicase_ATP-bd"/>
</dbReference>
<evidence type="ECO:0000313" key="12">
    <source>
        <dbReference type="EMBL" id="EEB16433.1"/>
    </source>
</evidence>
<protein>
    <submittedName>
        <fullName evidence="12">TATA-binding protein-associated factor, putative</fullName>
        <ecNumber evidence="12">2.7.11.1</ecNumber>
    </submittedName>
</protein>
<dbReference type="InterPro" id="IPR027417">
    <property type="entry name" value="P-loop_NTPase"/>
</dbReference>
<dbReference type="Gene3D" id="3.40.50.10810">
    <property type="entry name" value="Tandem AAA-ATPase domain"/>
    <property type="match status" value="1"/>
</dbReference>
<dbReference type="GO" id="GO:0005524">
    <property type="term" value="F:ATP binding"/>
    <property type="evidence" value="ECO:0007669"/>
    <property type="project" value="UniProtKB-KW"/>
</dbReference>
<dbReference type="Gene3D" id="1.25.10.10">
    <property type="entry name" value="Leucine-rich Repeat Variant"/>
    <property type="match status" value="2"/>
</dbReference>
<dbReference type="PROSITE" id="PS51192">
    <property type="entry name" value="HELICASE_ATP_BIND_1"/>
    <property type="match status" value="1"/>
</dbReference>
<dbReference type="GO" id="GO:0004674">
    <property type="term" value="F:protein serine/threonine kinase activity"/>
    <property type="evidence" value="ECO:0007669"/>
    <property type="project" value="UniProtKB-EC"/>
</dbReference>
<dbReference type="PANTHER" id="PTHR36498">
    <property type="entry name" value="TATA-BINDING PROTEIN-ASSOCIATED FACTOR 172"/>
    <property type="match status" value="1"/>
</dbReference>
<evidence type="ECO:0000259" key="10">
    <source>
        <dbReference type="PROSITE" id="PS51192"/>
    </source>
</evidence>
<sequence length="1746" mass="196548">MTSRLDRLIKSYLHSPTWDTRIAAGQAIQAVIENVPCWDPTPVPHSVNENTQSDRKRKKLNLKLFDINNIIKNGIHLTGSEGKEYDMQEESGPCNVTKQKQILNAMIGLDVTDSIGIDMNDLLTPDDLIANSTDKCKKPGKSVSELVQLELSQVEGLSIRERNRAQRKARQLVSKQRSVDNEDEEPKRKIKKIESSVVESSENVPDLTGSWGNAVDWPFNSFCEQLVTDLFSPRWETRHGAAVGLREIITYHGKGAGKMANTSQEQMEEDHKLWLQDLAFRVLCVLALDRFGDFVSDQVVAPVREACAQVLGTILKLMDKSHVEIILNIISQLVSQAEWEARHGGLLALKYMLAVRKDLVQDILSVALPLAVDRLSDEVDDVSAVAAASLIPVALEIVSRTPDQLPNIISKLWDLLLDQDDLAAACNNFMGLLAALLSLPDTKKYITSQPIAELIHRLWPFLSHNATSVRKSTLQTLKTLTTFPDGRFNDWDSELLKVAMRHVFQRVLIESNEEIQDIATEVWRNLIVNSHLNTLLMAACPCFGGWLCLLMQNSKTAFDPNLLIFEDMSRFNRKNGKGTMEASNVQVDQKYFLGGSETTNVDLRKTNANRARCLGSKMLGLLSHYIVQLPPELAVAELQGESPIQCYIKVLLSHLNTKSALQRLVCGLVVCEWAKLQKDTVEAQELITRLHECLNENIYFDEIGLTFTRLLQETKDYIFTLKYYQVEIDESYMAPVLSLDQILKLTKNPNKCNKHTKKLLETLEDRRKNIFSAANQLLTDQTMLSITCQAALAGSVIELKAVTGKLNPVIKPIMESIKKEESELFQRIAADEIAHLIELFVDKTPCPNTKIISNLCTFLCSDVEFTPKINKDFQEPDKSVNSLEKVKDCGILTLINQQRLAERSLPKRQNTTGTRGPGRPPSIVPEGLTPENLNQIDESQKIYQIQRRGATFALEAIVKRFGENLPNKLPNIWATLCCHSSVVKTNEDLIVCLQVLELTCSSVHSKLLPQLLDSLPKLCELLQNEASAIRHMSARCIAALSVLDTEHVMQVIISTIVPLLSVSDSDIKREGAAEAIFCLVDKLQLGIIPYVVLLIIPLLGRMSDQNSAVRTICTQSFATLVQLLPLDSPILDGDNLSIEKEKERSFLRYLLNPKTIPDYKLPVPIKAELRSYQQAGINWLAFLNKYKLHGILCDDMGLGKTLQSICILAGDHYYRQQEYLEKGSPDCKPLPSIVICPPTLTGHWVYEVEKFLSKEYLNPLQYSGPPAEREKLRSKVCDYNLIVASYDIVRNDIEFFRSINWNYCILDEGHIIKNGKTKASKAIKSLIANHRLILSGTPIQNNVLELWSLFDFLMPGLLSTEKQFNAKYSRPILASWDPKSSPKEQEAGVIAMETLHRQVLPFLLRRMKEDVLKDLPPKITQDYICELSQLQEQLYEDFSRSQAHQSLQDSLSLPSHANTHIFQALRYLQNVCNHPKLVLTPQHPEYQKIMTLLNQQGTSMDDIQHACKLPALKQLLLDCGIGNAAVANDVVYINQHRALIFCQLKSMLDIIESDLLKKHLPNVSYLRLDGSIPPSQRHSVVNKFNSDPSIDVLLLTTQVGGLGLNLTGADTVIFVEHDWNPMKDLQAMDRAHRIGQKKVVNVYRLITRGTLEEKIMGLQKFKLLTANTIISDENGAMETMGTDQLFDLFTLKDGDGKCGPSKNSNSNSKTPNLPLKSLLDNLPELWEQQQYEKEFDLTNFIANLNK</sequence>
<dbReference type="EC" id="2.7.11.1" evidence="12"/>
<dbReference type="GO" id="GO:0005634">
    <property type="term" value="C:nucleus"/>
    <property type="evidence" value="ECO:0007669"/>
    <property type="project" value="UniProtKB-SubCell"/>
</dbReference>
<organism>
    <name type="scientific">Pediculus humanus subsp. corporis</name>
    <name type="common">Body louse</name>
    <dbReference type="NCBI Taxonomy" id="121224"/>
    <lineage>
        <taxon>Eukaryota</taxon>
        <taxon>Metazoa</taxon>
        <taxon>Ecdysozoa</taxon>
        <taxon>Arthropoda</taxon>
        <taxon>Hexapoda</taxon>
        <taxon>Insecta</taxon>
        <taxon>Pterygota</taxon>
        <taxon>Neoptera</taxon>
        <taxon>Paraneoptera</taxon>
        <taxon>Psocodea</taxon>
        <taxon>Troctomorpha</taxon>
        <taxon>Phthiraptera</taxon>
        <taxon>Anoplura</taxon>
        <taxon>Pediculidae</taxon>
        <taxon>Pediculus</taxon>
    </lineage>
</organism>
<dbReference type="InterPro" id="IPR001650">
    <property type="entry name" value="Helicase_C-like"/>
</dbReference>
<evidence type="ECO:0000256" key="4">
    <source>
        <dbReference type="ARBA" id="ARBA00022801"/>
    </source>
</evidence>
<dbReference type="InterPro" id="IPR044972">
    <property type="entry name" value="Mot1"/>
</dbReference>
<evidence type="ECO:0000256" key="8">
    <source>
        <dbReference type="ARBA" id="ARBA00023242"/>
    </source>
</evidence>
<dbReference type="VEuPathDB" id="VectorBase:PHUM422980"/>
<dbReference type="OMA" id="WYSDIAC"/>
<dbReference type="CDD" id="cd18793">
    <property type="entry name" value="SF2_C_SNF"/>
    <property type="match status" value="1"/>
</dbReference>
<dbReference type="CDD" id="cd17999">
    <property type="entry name" value="DEXHc_Mot1"/>
    <property type="match status" value="1"/>
</dbReference>
<dbReference type="Pfam" id="PF00176">
    <property type="entry name" value="SNF2-rel_dom"/>
    <property type="match status" value="1"/>
</dbReference>
<comment type="subcellular location">
    <subcellularLocation>
        <location evidence="1">Nucleus</location>
    </subcellularLocation>
</comment>
<keyword evidence="3" id="KW-0547">Nucleotide-binding</keyword>
<evidence type="ECO:0000256" key="1">
    <source>
        <dbReference type="ARBA" id="ARBA00004123"/>
    </source>
</evidence>
<dbReference type="FunFam" id="3.40.50.10810:FF:000009">
    <property type="entry name" value="B-TFIID TATA-box-binding protein-associated factor 1"/>
    <property type="match status" value="1"/>
</dbReference>
<dbReference type="KEGG" id="phu:Phum_PHUM422980"/>
<evidence type="ECO:0000259" key="11">
    <source>
        <dbReference type="PROSITE" id="PS51194"/>
    </source>
</evidence>
<dbReference type="FunFam" id="3.40.50.300:FF:000428">
    <property type="entry name" value="TATA-binding protein-associated factor 172"/>
    <property type="match status" value="1"/>
</dbReference>
<feature type="region of interest" description="Disordered" evidence="9">
    <location>
        <begin position="168"/>
        <end position="189"/>
    </location>
</feature>
<dbReference type="InterPro" id="IPR038718">
    <property type="entry name" value="SNF2-like_sf"/>
</dbReference>
<dbReference type="Pfam" id="PF12054">
    <property type="entry name" value="DUF3535"/>
    <property type="match status" value="1"/>
</dbReference>
<evidence type="ECO:0000313" key="13">
    <source>
        <dbReference type="EnsemblMetazoa" id="PHUM422980-PA"/>
    </source>
</evidence>
<evidence type="ECO:0000256" key="7">
    <source>
        <dbReference type="ARBA" id="ARBA00023125"/>
    </source>
</evidence>
<dbReference type="HOGENOM" id="CLU_000315_1_1_1"/>
<dbReference type="EMBL" id="DS235756">
    <property type="protein sequence ID" value="EEB16433.1"/>
    <property type="molecule type" value="Genomic_DNA"/>
</dbReference>
<dbReference type="GO" id="GO:0016887">
    <property type="term" value="F:ATP hydrolysis activity"/>
    <property type="evidence" value="ECO:0007669"/>
    <property type="project" value="InterPro"/>
</dbReference>
<evidence type="ECO:0000256" key="9">
    <source>
        <dbReference type="SAM" id="MobiDB-lite"/>
    </source>
</evidence>
<evidence type="ECO:0000256" key="6">
    <source>
        <dbReference type="ARBA" id="ARBA00022840"/>
    </source>
</evidence>
<dbReference type="FunCoup" id="E0VSS7">
    <property type="interactions" value="2464"/>
</dbReference>
<dbReference type="Gene3D" id="3.40.50.300">
    <property type="entry name" value="P-loop containing nucleotide triphosphate hydrolases"/>
    <property type="match status" value="1"/>
</dbReference>
<dbReference type="PROSITE" id="PS51194">
    <property type="entry name" value="HELICASE_CTER"/>
    <property type="match status" value="1"/>
</dbReference>
<dbReference type="SMART" id="SM00490">
    <property type="entry name" value="HELICc"/>
    <property type="match status" value="1"/>
</dbReference>
<reference evidence="13" key="3">
    <citation type="submission" date="2021-02" db="UniProtKB">
        <authorList>
            <consortium name="EnsemblMetazoa"/>
        </authorList>
    </citation>
    <scope>IDENTIFICATION</scope>
    <source>
        <strain evidence="13">USDA</strain>
    </source>
</reference>
<dbReference type="InParanoid" id="E0VSS7"/>
<accession>E0VSS7</accession>
<evidence type="ECO:0000256" key="5">
    <source>
        <dbReference type="ARBA" id="ARBA00022806"/>
    </source>
</evidence>
<dbReference type="SUPFAM" id="SSF48371">
    <property type="entry name" value="ARM repeat"/>
    <property type="match status" value="1"/>
</dbReference>
<feature type="domain" description="Helicase ATP-binding" evidence="10">
    <location>
        <begin position="1181"/>
        <end position="1356"/>
    </location>
</feature>
<name>E0VSS7_PEDHC</name>
<keyword evidence="8" id="KW-0539">Nucleus</keyword>
<dbReference type="SUPFAM" id="SSF52540">
    <property type="entry name" value="P-loop containing nucleoside triphosphate hydrolases"/>
    <property type="match status" value="2"/>
</dbReference>
<dbReference type="GO" id="GO:0003677">
    <property type="term" value="F:DNA binding"/>
    <property type="evidence" value="ECO:0007669"/>
    <property type="project" value="UniProtKB-KW"/>
</dbReference>
<dbReference type="RefSeq" id="XP_002429171.1">
    <property type="nucleotide sequence ID" value="XM_002429126.1"/>
</dbReference>
<keyword evidence="7" id="KW-0238">DNA-binding</keyword>
<dbReference type="STRING" id="121224.E0VSS7"/>
<dbReference type="GO" id="GO:0017025">
    <property type="term" value="F:TBP-class protein binding"/>
    <property type="evidence" value="ECO:0007669"/>
    <property type="project" value="InterPro"/>
</dbReference>
<dbReference type="InterPro" id="IPR044078">
    <property type="entry name" value="Mot1_ATP-bd"/>
</dbReference>
<dbReference type="CTD" id="8234551"/>
<dbReference type="eggNOG" id="KOG0392">
    <property type="taxonomic scope" value="Eukaryota"/>
</dbReference>
<dbReference type="EMBL" id="AAZO01005176">
    <property type="status" value="NOT_ANNOTATED_CDS"/>
    <property type="molecule type" value="Genomic_DNA"/>
</dbReference>
<dbReference type="PANTHER" id="PTHR36498:SF1">
    <property type="entry name" value="TATA-BINDING PROTEIN-ASSOCIATED FACTOR 172"/>
    <property type="match status" value="1"/>
</dbReference>
<gene>
    <name evidence="13" type="primary">8234551</name>
    <name evidence="12" type="ORF">Phum_PHUM422980</name>
</gene>
<dbReference type="Proteomes" id="UP000009046">
    <property type="component" value="Unassembled WGS sequence"/>
</dbReference>
<keyword evidence="2" id="KW-0677">Repeat</keyword>
<evidence type="ECO:0000313" key="14">
    <source>
        <dbReference type="Proteomes" id="UP000009046"/>
    </source>
</evidence>
<reference evidence="12" key="1">
    <citation type="submission" date="2007-04" db="EMBL/GenBank/DDBJ databases">
        <title>Annotation of Pediculus humanus corporis strain USDA.</title>
        <authorList>
            <person name="Kirkness E."/>
            <person name="Hannick L."/>
            <person name="Hass B."/>
            <person name="Bruggner R."/>
            <person name="Lawson D."/>
            <person name="Bidwell S."/>
            <person name="Joardar V."/>
            <person name="Caler E."/>
            <person name="Walenz B."/>
            <person name="Inman J."/>
            <person name="Schobel S."/>
            <person name="Galinsky K."/>
            <person name="Amedeo P."/>
            <person name="Strausberg R."/>
        </authorList>
    </citation>
    <scope>NUCLEOTIDE SEQUENCE</scope>
    <source>
        <strain evidence="12">USDA</strain>
    </source>
</reference>
<keyword evidence="5" id="KW-0347">Helicase</keyword>
<dbReference type="GeneID" id="8234551"/>
<keyword evidence="6" id="KW-0067">ATP-binding</keyword>
<reference evidence="12" key="2">
    <citation type="submission" date="2007-04" db="EMBL/GenBank/DDBJ databases">
        <title>The genome of the human body louse.</title>
        <authorList>
            <consortium name="The Human Body Louse Genome Consortium"/>
            <person name="Kirkness E."/>
            <person name="Walenz B."/>
            <person name="Hass B."/>
            <person name="Bruggner R."/>
            <person name="Strausberg R."/>
        </authorList>
    </citation>
    <scope>NUCLEOTIDE SEQUENCE</scope>
    <source>
        <strain evidence="12">USDA</strain>
    </source>
</reference>
<feature type="domain" description="Helicase C-terminal" evidence="11">
    <location>
        <begin position="1525"/>
        <end position="1681"/>
    </location>
</feature>
<keyword evidence="4" id="KW-0378">Hydrolase</keyword>
<dbReference type="Pfam" id="PF00271">
    <property type="entry name" value="Helicase_C"/>
    <property type="match status" value="1"/>
</dbReference>
<evidence type="ECO:0000256" key="2">
    <source>
        <dbReference type="ARBA" id="ARBA00022737"/>
    </source>
</evidence>
<dbReference type="InterPro" id="IPR016024">
    <property type="entry name" value="ARM-type_fold"/>
</dbReference>
<keyword evidence="12" id="KW-0808">Transferase</keyword>
<dbReference type="InterPro" id="IPR000330">
    <property type="entry name" value="SNF2_N"/>
</dbReference>
<dbReference type="SMART" id="SM00487">
    <property type="entry name" value="DEXDc"/>
    <property type="match status" value="1"/>
</dbReference>
<dbReference type="EnsemblMetazoa" id="PHUM422980-RA">
    <property type="protein sequence ID" value="PHUM422980-PA"/>
    <property type="gene ID" value="PHUM422980"/>
</dbReference>
<dbReference type="GO" id="GO:0004386">
    <property type="term" value="F:helicase activity"/>
    <property type="evidence" value="ECO:0007669"/>
    <property type="project" value="UniProtKB-KW"/>
</dbReference>
<proteinExistence type="predicted"/>
<evidence type="ECO:0000256" key="3">
    <source>
        <dbReference type="ARBA" id="ARBA00022741"/>
    </source>
</evidence>
<dbReference type="InterPro" id="IPR022707">
    <property type="entry name" value="Mot1_central_dom"/>
</dbReference>